<feature type="signal peptide" evidence="2">
    <location>
        <begin position="1"/>
        <end position="23"/>
    </location>
</feature>
<dbReference type="KEGG" id="bmic:BmR1_04g06975"/>
<dbReference type="OrthoDB" id="360455at2759"/>
<accession>I7JD34</accession>
<reference evidence="3 4" key="1">
    <citation type="journal article" date="2012" name="Nucleic Acids Res.">
        <title>Sequencing of the smallest Apicomplexan genome from the human pathogen Babesia microti.</title>
        <authorList>
            <person name="Cornillot E."/>
            <person name="Hadj-Kaddour K."/>
            <person name="Dassouli A."/>
            <person name="Noel B."/>
            <person name="Ranwez V."/>
            <person name="Vacherie B."/>
            <person name="Augagneur Y."/>
            <person name="Bres V."/>
            <person name="Duclos A."/>
            <person name="Randazzo S."/>
            <person name="Carcy B."/>
            <person name="Debierre-Grockiego F."/>
            <person name="Delbecq S."/>
            <person name="Moubri-Menage K."/>
            <person name="Shams-Eldin H."/>
            <person name="Usmani-Brown S."/>
            <person name="Bringaud F."/>
            <person name="Wincker P."/>
            <person name="Vivares C.P."/>
            <person name="Schwarz R.T."/>
            <person name="Schetters T.P."/>
            <person name="Krause P.J."/>
            <person name="Gorenflot A."/>
            <person name="Berry V."/>
            <person name="Barbe V."/>
            <person name="Ben Mamoun C."/>
        </authorList>
    </citation>
    <scope>NUCLEOTIDE SEQUENCE [LARGE SCALE GENOMIC DNA]</scope>
    <source>
        <strain evidence="3 4">RI</strain>
    </source>
</reference>
<evidence type="ECO:0000313" key="3">
    <source>
        <dbReference type="EMBL" id="CCF75590.1"/>
    </source>
</evidence>
<evidence type="ECO:0000313" key="4">
    <source>
        <dbReference type="Proteomes" id="UP000002899"/>
    </source>
</evidence>
<evidence type="ECO:0000256" key="1">
    <source>
        <dbReference type="SAM" id="MobiDB-lite"/>
    </source>
</evidence>
<dbReference type="VEuPathDB" id="PiroplasmaDB:BmR1_04g06975"/>
<dbReference type="AlphaFoldDB" id="I7JD34"/>
<proteinExistence type="predicted"/>
<keyword evidence="2" id="KW-0732">Signal</keyword>
<dbReference type="RefSeq" id="XP_012649998.1">
    <property type="nucleotide sequence ID" value="XM_012794544.1"/>
</dbReference>
<reference evidence="3 4" key="2">
    <citation type="journal article" date="2013" name="PLoS ONE">
        <title>Whole genome mapping and re-organization of the nuclear and mitochondrial genomes of Babesia microti isolates.</title>
        <authorList>
            <person name="Cornillot E."/>
            <person name="Dassouli A."/>
            <person name="Garg A."/>
            <person name="Pachikara N."/>
            <person name="Randazzo S."/>
            <person name="Depoix D."/>
            <person name="Carcy B."/>
            <person name="Delbecq S."/>
            <person name="Frutos R."/>
            <person name="Silva J.C."/>
            <person name="Sutton R."/>
            <person name="Krause P.J."/>
            <person name="Mamoun C.B."/>
        </authorList>
    </citation>
    <scope>NUCLEOTIDE SEQUENCE [LARGE SCALE GENOMIC DNA]</scope>
    <source>
        <strain evidence="3 4">RI</strain>
    </source>
</reference>
<keyword evidence="4" id="KW-1185">Reference proteome</keyword>
<organism evidence="3 4">
    <name type="scientific">Babesia microti (strain RI)</name>
    <dbReference type="NCBI Taxonomy" id="1133968"/>
    <lineage>
        <taxon>Eukaryota</taxon>
        <taxon>Sar</taxon>
        <taxon>Alveolata</taxon>
        <taxon>Apicomplexa</taxon>
        <taxon>Aconoidasida</taxon>
        <taxon>Piroplasmida</taxon>
        <taxon>Babesiidae</taxon>
        <taxon>Babesia</taxon>
    </lineage>
</organism>
<feature type="chain" id="PRO_5003710790" description="S1 motif domain-containing protein" evidence="2">
    <location>
        <begin position="24"/>
        <end position="1019"/>
    </location>
</feature>
<sequence length="1019" mass="117669">MFCSHGIHTILLSCILLLIFTEQFRINTNNQNCKPKYDKEFRCRVINYKFNTEPITLDGHYDDDARKWSKILPGEILLGDLGCDIDGNFFVKMHIAGHSIKVAIPAHTNSKEFSEYDPLQNLPCANSIDDNARDEDEVSLCLDRSKDPDQITKSILLSCKNMVLRKPETKMSYEKFDWEGITFNPPRSPHYIHPKKLQNKQIEVLITDTNPENDIIRGELFTHDTVEQKRREYLTVYHMLHTLSATKQHYHLNCIVESVVGNVIKLNVLNGLCGYALKIGMLKNVQPGQALDLVAVGCDPLLERIFLTADDGEVSFNYEPLAKDIENEVVEQLLCMNQWFRAEIMKFSENGLVVRICGISNPVLAFVPTNHLPYCGSSGVIDNMYMRNFCQDPRFASRYIASKLGKLCHISHYDNTLYVRFHKLKFPMDECSTNKLEIKNFDIGKLHLTTRPKVKWSTKMLKIAQKISTQSLEDLKSIDIDHFYPAKILFQANGHVYIAVNVNMRKNFDFENDGIIGIVPIDEYFAIAKPGALIHARVNRVETVQRKDQVLKHAKFVDKEISFTAAEKVGPLGEYDKVHILWMSFQTPEYFNSLYTHEEEPGNFTYLPYYSDSHPEVYTESMDKGRVSNLVKEEYEDELFWVNRDEAIRKAFTKHWFKMYEREVELVNTDPVAKIFEALKNKSGSLAQVIDSMSDFHKFRQLPLKQLLRHFEQLLVILNTFKQLPLEKIFYHAVDTDSFYKIMSATIVPRNPSGNDFLSVSEVEAVLSKFLPEDSQSQHNFITTAIRESVNAINITRSDGYTILTDELVTPANIAISILVTLLNPKYGLMALVRHRHRTMPNEVFSTSRQKIHYNSSTTFDHLHDRLSRAVKVLGENKLLNIKSMPPWPYLVKSTQRFYAHLTDMGFFELARSYNKLLSMLRSDQDLENIPDDLPEDYENLSYKKPSYDLKHMDQFISSDHSNMGKKGSAKRKENSMIMSGGDKLGKDFKKIHSKEEIDRFFEQIDEMNLVYGLRIPLF</sequence>
<dbReference type="Proteomes" id="UP000002899">
    <property type="component" value="Chromosome IV"/>
</dbReference>
<evidence type="ECO:0008006" key="5">
    <source>
        <dbReference type="Google" id="ProtNLM"/>
    </source>
</evidence>
<feature type="region of interest" description="Disordered" evidence="1">
    <location>
        <begin position="961"/>
        <end position="980"/>
    </location>
</feature>
<dbReference type="GeneID" id="24426042"/>
<protein>
    <recommendedName>
        <fullName evidence="5">S1 motif domain-containing protein</fullName>
    </recommendedName>
</protein>
<reference evidence="3 4" key="3">
    <citation type="journal article" date="2016" name="Sci. Rep.">
        <title>Genome-wide diversity and gene expression profiling of Babesia microti isolates identify polymorphic genes that mediate host-pathogen interactions.</title>
        <authorList>
            <person name="Silva J.C."/>
            <person name="Cornillot E."/>
            <person name="McCracken C."/>
            <person name="Usmani-Brown S."/>
            <person name="Dwivedi A."/>
            <person name="Ifeonu O.O."/>
            <person name="Crabtree J."/>
            <person name="Gotia H.T."/>
            <person name="Virji A.Z."/>
            <person name="Reynes C."/>
            <person name="Colinge J."/>
            <person name="Kumar V."/>
            <person name="Lawres L."/>
            <person name="Pazzi J.E."/>
            <person name="Pablo J.V."/>
            <person name="Hung C."/>
            <person name="Brancato J."/>
            <person name="Kumari P."/>
            <person name="Orvis J."/>
            <person name="Tretina K."/>
            <person name="Chibucos M."/>
            <person name="Ott S."/>
            <person name="Sadzewicz L."/>
            <person name="Sengamalay N."/>
            <person name="Shetty A.C."/>
            <person name="Su Q."/>
            <person name="Tallon L."/>
            <person name="Fraser C.M."/>
            <person name="Frutos R."/>
            <person name="Molina D.M."/>
            <person name="Krause P.J."/>
            <person name="Ben Mamoun C."/>
        </authorList>
    </citation>
    <scope>NUCLEOTIDE SEQUENCE [LARGE SCALE GENOMIC DNA]</scope>
    <source>
        <strain evidence="3 4">RI</strain>
    </source>
</reference>
<evidence type="ECO:0000256" key="2">
    <source>
        <dbReference type="SAM" id="SignalP"/>
    </source>
</evidence>
<dbReference type="EMBL" id="LN871599">
    <property type="protein sequence ID" value="CCF75590.1"/>
    <property type="molecule type" value="Genomic_DNA"/>
</dbReference>
<name>I7JD34_BABMR</name>